<dbReference type="Pfam" id="PF07690">
    <property type="entry name" value="MFS_1"/>
    <property type="match status" value="1"/>
</dbReference>
<keyword evidence="3 5" id="KW-1133">Transmembrane helix</keyword>
<keyword evidence="4 5" id="KW-0472">Membrane</keyword>
<comment type="subcellular location">
    <subcellularLocation>
        <location evidence="1">Membrane</location>
        <topology evidence="1">Multi-pass membrane protein</topology>
    </subcellularLocation>
</comment>
<dbReference type="Gene3D" id="1.20.1250.20">
    <property type="entry name" value="MFS general substrate transporter like domains"/>
    <property type="match status" value="2"/>
</dbReference>
<dbReference type="PROSITE" id="PS50850">
    <property type="entry name" value="MFS"/>
    <property type="match status" value="1"/>
</dbReference>
<feature type="transmembrane region" description="Helical" evidence="5">
    <location>
        <begin position="111"/>
        <end position="130"/>
    </location>
</feature>
<protein>
    <recommendedName>
        <fullName evidence="6">Major facilitator superfamily (MFS) profile domain-containing protein</fullName>
    </recommendedName>
</protein>
<evidence type="ECO:0000313" key="8">
    <source>
        <dbReference type="Proteomes" id="UP001303373"/>
    </source>
</evidence>
<dbReference type="EMBL" id="CP138590">
    <property type="protein sequence ID" value="WPH03687.1"/>
    <property type="molecule type" value="Genomic_DNA"/>
</dbReference>
<dbReference type="GO" id="GO:0016020">
    <property type="term" value="C:membrane"/>
    <property type="evidence" value="ECO:0007669"/>
    <property type="project" value="UniProtKB-SubCell"/>
</dbReference>
<reference evidence="7 8" key="1">
    <citation type="submission" date="2023-11" db="EMBL/GenBank/DDBJ databases">
        <title>An acidophilic fungus is an integral part of prey digestion in a carnivorous sundew plant.</title>
        <authorList>
            <person name="Tsai I.J."/>
        </authorList>
    </citation>
    <scope>NUCLEOTIDE SEQUENCE [LARGE SCALE GENOMIC DNA]</scope>
    <source>
        <strain evidence="7">169a</strain>
    </source>
</reference>
<sequence>MEATDVHRLEGESREIELQSIRSSAAGPENVEHAVAAVQPVEVKGVIRLKLISCIFCFFNAGINDGSLGALIPYILRQYNISTGWMAIPYGVAFFGWLIAAFIGGYSRIKLGSGGVIVVGAAFQFIAQVFRFWVPPFGLFSITFFLVALGQALQEPQANTFVSNLKSAHRWLGLLHASYAIGALVGPLIAAAIASNFLNKWAAFYYIPTAIGLVNVGVAALIFRDDISIYQRWSRRSSSIQFPAERHSATALVEFKATLRQKPVWMLSIFFFLYLGAAITAGGWVVEFLNVVRGGKLSQVGYISSAFYGGLAAGRLLLAEPTFRFGEKRMFLLYGAISLVLQIVFWRVPNLIVDAAMVSFMGFLLGPAFATGVSVGSKLIPVELQPSGLAMIFVMAQAGGALFPAITGVITAGAGVGTLQPILVGLLAAMCVAWFFVPDPRKVEK</sequence>
<evidence type="ECO:0000256" key="4">
    <source>
        <dbReference type="ARBA" id="ARBA00023136"/>
    </source>
</evidence>
<feature type="transmembrane region" description="Helical" evidence="5">
    <location>
        <begin position="330"/>
        <end position="349"/>
    </location>
</feature>
<dbReference type="PANTHER" id="PTHR23514:SF16">
    <property type="entry name" value="TRANSPORTER, PUTATIVE (AFU_ORTHOLOGUE AFUA_2G17270)-RELATED"/>
    <property type="match status" value="1"/>
</dbReference>
<name>A0AAQ3M840_9PEZI</name>
<feature type="transmembrane region" description="Helical" evidence="5">
    <location>
        <begin position="355"/>
        <end position="376"/>
    </location>
</feature>
<feature type="transmembrane region" description="Helical" evidence="5">
    <location>
        <begin position="388"/>
        <end position="412"/>
    </location>
</feature>
<dbReference type="AlphaFoldDB" id="A0AAQ3M840"/>
<feature type="transmembrane region" description="Helical" evidence="5">
    <location>
        <begin position="418"/>
        <end position="437"/>
    </location>
</feature>
<feature type="transmembrane region" description="Helical" evidence="5">
    <location>
        <begin position="82"/>
        <end position="104"/>
    </location>
</feature>
<feature type="transmembrane region" description="Helical" evidence="5">
    <location>
        <begin position="51"/>
        <end position="76"/>
    </location>
</feature>
<feature type="transmembrane region" description="Helical" evidence="5">
    <location>
        <begin position="174"/>
        <end position="197"/>
    </location>
</feature>
<dbReference type="SUPFAM" id="SSF103473">
    <property type="entry name" value="MFS general substrate transporter"/>
    <property type="match status" value="1"/>
</dbReference>
<feature type="transmembrane region" description="Helical" evidence="5">
    <location>
        <begin position="136"/>
        <end position="153"/>
    </location>
</feature>
<dbReference type="PANTHER" id="PTHR23514">
    <property type="entry name" value="BYPASS OF STOP CODON PROTEIN 6"/>
    <property type="match status" value="1"/>
</dbReference>
<feature type="transmembrane region" description="Helical" evidence="5">
    <location>
        <begin position="297"/>
        <end position="318"/>
    </location>
</feature>
<evidence type="ECO:0000256" key="1">
    <source>
        <dbReference type="ARBA" id="ARBA00004141"/>
    </source>
</evidence>
<dbReference type="InterPro" id="IPR051788">
    <property type="entry name" value="MFS_Transporter"/>
</dbReference>
<evidence type="ECO:0000256" key="5">
    <source>
        <dbReference type="SAM" id="Phobius"/>
    </source>
</evidence>
<dbReference type="InterPro" id="IPR020846">
    <property type="entry name" value="MFS_dom"/>
</dbReference>
<evidence type="ECO:0000313" key="7">
    <source>
        <dbReference type="EMBL" id="WPH03687.1"/>
    </source>
</evidence>
<feature type="transmembrane region" description="Helical" evidence="5">
    <location>
        <begin position="264"/>
        <end position="285"/>
    </location>
</feature>
<dbReference type="FunFam" id="1.20.1250.20:FF:000286">
    <property type="entry name" value="MFS efflux transporter"/>
    <property type="match status" value="1"/>
</dbReference>
<evidence type="ECO:0000256" key="3">
    <source>
        <dbReference type="ARBA" id="ARBA00022989"/>
    </source>
</evidence>
<dbReference type="GO" id="GO:0022857">
    <property type="term" value="F:transmembrane transporter activity"/>
    <property type="evidence" value="ECO:0007669"/>
    <property type="project" value="InterPro"/>
</dbReference>
<accession>A0AAQ3M840</accession>
<evidence type="ECO:0000259" key="6">
    <source>
        <dbReference type="PROSITE" id="PS50850"/>
    </source>
</evidence>
<keyword evidence="2 5" id="KW-0812">Transmembrane</keyword>
<evidence type="ECO:0000256" key="2">
    <source>
        <dbReference type="ARBA" id="ARBA00022692"/>
    </source>
</evidence>
<gene>
    <name evidence="7" type="ORF">R9X50_00657000</name>
</gene>
<dbReference type="InterPro" id="IPR036259">
    <property type="entry name" value="MFS_trans_sf"/>
</dbReference>
<feature type="domain" description="Major facilitator superfamily (MFS) profile" evidence="6">
    <location>
        <begin position="50"/>
        <end position="441"/>
    </location>
</feature>
<dbReference type="InterPro" id="IPR011701">
    <property type="entry name" value="MFS"/>
</dbReference>
<organism evidence="7 8">
    <name type="scientific">Acrodontium crateriforme</name>
    <dbReference type="NCBI Taxonomy" id="150365"/>
    <lineage>
        <taxon>Eukaryota</taxon>
        <taxon>Fungi</taxon>
        <taxon>Dikarya</taxon>
        <taxon>Ascomycota</taxon>
        <taxon>Pezizomycotina</taxon>
        <taxon>Dothideomycetes</taxon>
        <taxon>Dothideomycetidae</taxon>
        <taxon>Mycosphaerellales</taxon>
        <taxon>Teratosphaeriaceae</taxon>
        <taxon>Acrodontium</taxon>
    </lineage>
</organism>
<proteinExistence type="predicted"/>
<dbReference type="Proteomes" id="UP001303373">
    <property type="component" value="Chromosome 11"/>
</dbReference>
<keyword evidence="8" id="KW-1185">Reference proteome</keyword>
<feature type="transmembrane region" description="Helical" evidence="5">
    <location>
        <begin position="203"/>
        <end position="223"/>
    </location>
</feature>